<evidence type="ECO:0000256" key="1">
    <source>
        <dbReference type="ARBA" id="ARBA00004651"/>
    </source>
</evidence>
<gene>
    <name evidence="9" type="ORF">COY87_02805</name>
</gene>
<name>A0A2M7QIF3_9BACT</name>
<evidence type="ECO:0000256" key="7">
    <source>
        <dbReference type="SAM" id="Phobius"/>
    </source>
</evidence>
<evidence type="ECO:0000256" key="2">
    <source>
        <dbReference type="ARBA" id="ARBA00022475"/>
    </source>
</evidence>
<feature type="transmembrane region" description="Helical" evidence="7">
    <location>
        <begin position="110"/>
        <end position="130"/>
    </location>
</feature>
<keyword evidence="4 7" id="KW-1133">Transmembrane helix</keyword>
<evidence type="ECO:0000313" key="10">
    <source>
        <dbReference type="Proteomes" id="UP000229401"/>
    </source>
</evidence>
<dbReference type="GO" id="GO:0005886">
    <property type="term" value="C:plasma membrane"/>
    <property type="evidence" value="ECO:0007669"/>
    <property type="project" value="UniProtKB-SubCell"/>
</dbReference>
<feature type="domain" description="ABC3 transporter permease C-terminal" evidence="8">
    <location>
        <begin position="31"/>
        <end position="140"/>
    </location>
</feature>
<dbReference type="InterPro" id="IPR050250">
    <property type="entry name" value="Macrolide_Exporter_MacB"/>
</dbReference>
<dbReference type="PANTHER" id="PTHR30572">
    <property type="entry name" value="MEMBRANE COMPONENT OF TRANSPORTER-RELATED"/>
    <property type="match status" value="1"/>
</dbReference>
<evidence type="ECO:0000313" key="9">
    <source>
        <dbReference type="EMBL" id="PIY72089.1"/>
    </source>
</evidence>
<evidence type="ECO:0000256" key="6">
    <source>
        <dbReference type="ARBA" id="ARBA00038076"/>
    </source>
</evidence>
<keyword evidence="3 7" id="KW-0812">Transmembrane</keyword>
<dbReference type="GO" id="GO:0022857">
    <property type="term" value="F:transmembrane transporter activity"/>
    <property type="evidence" value="ECO:0007669"/>
    <property type="project" value="TreeGrafter"/>
</dbReference>
<evidence type="ECO:0000256" key="4">
    <source>
        <dbReference type="ARBA" id="ARBA00022989"/>
    </source>
</evidence>
<comment type="subcellular location">
    <subcellularLocation>
        <location evidence="1">Cell membrane</location>
        <topology evidence="1">Multi-pass membrane protein</topology>
    </subcellularLocation>
</comment>
<feature type="transmembrane region" description="Helical" evidence="7">
    <location>
        <begin position="74"/>
        <end position="104"/>
    </location>
</feature>
<comment type="caution">
    <text evidence="9">The sequence shown here is derived from an EMBL/GenBank/DDBJ whole genome shotgun (WGS) entry which is preliminary data.</text>
</comment>
<keyword evidence="5 7" id="KW-0472">Membrane</keyword>
<evidence type="ECO:0000259" key="8">
    <source>
        <dbReference type="Pfam" id="PF02687"/>
    </source>
</evidence>
<feature type="transmembrane region" description="Helical" evidence="7">
    <location>
        <begin position="12"/>
        <end position="37"/>
    </location>
</feature>
<dbReference type="Proteomes" id="UP000229401">
    <property type="component" value="Unassembled WGS sequence"/>
</dbReference>
<accession>A0A2M7QIF3</accession>
<dbReference type="InterPro" id="IPR003838">
    <property type="entry name" value="ABC3_permease_C"/>
</dbReference>
<dbReference type="Pfam" id="PF02687">
    <property type="entry name" value="FtsX"/>
    <property type="match status" value="1"/>
</dbReference>
<proteinExistence type="inferred from homology"/>
<comment type="similarity">
    <text evidence="6">Belongs to the ABC-4 integral membrane protein family.</text>
</comment>
<organism evidence="9 10">
    <name type="scientific">Candidatus Roizmanbacteria bacterium CG_4_10_14_0_8_um_filter_33_9</name>
    <dbReference type="NCBI Taxonomy" id="1974826"/>
    <lineage>
        <taxon>Bacteria</taxon>
        <taxon>Candidatus Roizmaniibacteriota</taxon>
    </lineage>
</organism>
<evidence type="ECO:0000256" key="3">
    <source>
        <dbReference type="ARBA" id="ARBA00022692"/>
    </source>
</evidence>
<sequence>KDDFTVADQTEFINTIFAIFSVFNTVLIGTGAISLLVGGIGIMNIMYVSVSERTNEIGIRRALGATKKDILNQFLVEAIVLSLIGGVFGLVLADIVIFIVSSIFPVKINITSMIIALLVSSSIGIFFGVFPARKAARLSPIDAIRYE</sequence>
<dbReference type="EMBL" id="PFLI01000095">
    <property type="protein sequence ID" value="PIY72089.1"/>
    <property type="molecule type" value="Genomic_DNA"/>
</dbReference>
<evidence type="ECO:0000256" key="5">
    <source>
        <dbReference type="ARBA" id="ARBA00023136"/>
    </source>
</evidence>
<feature type="non-terminal residue" evidence="9">
    <location>
        <position position="1"/>
    </location>
</feature>
<dbReference type="AlphaFoldDB" id="A0A2M7QIF3"/>
<protein>
    <recommendedName>
        <fullName evidence="8">ABC3 transporter permease C-terminal domain-containing protein</fullName>
    </recommendedName>
</protein>
<dbReference type="PANTHER" id="PTHR30572:SF4">
    <property type="entry name" value="ABC TRANSPORTER PERMEASE YTRF"/>
    <property type="match status" value="1"/>
</dbReference>
<reference evidence="10" key="1">
    <citation type="submission" date="2017-09" db="EMBL/GenBank/DDBJ databases">
        <title>Depth-based differentiation of microbial function through sediment-hosted aquifers and enrichment of novel symbionts in the deep terrestrial subsurface.</title>
        <authorList>
            <person name="Probst A.J."/>
            <person name="Ladd B."/>
            <person name="Jarett J.K."/>
            <person name="Geller-Mcgrath D.E."/>
            <person name="Sieber C.M.K."/>
            <person name="Emerson J.B."/>
            <person name="Anantharaman K."/>
            <person name="Thomas B.C."/>
            <person name="Malmstrom R."/>
            <person name="Stieglmeier M."/>
            <person name="Klingl A."/>
            <person name="Woyke T."/>
            <person name="Ryan C.M."/>
            <person name="Banfield J.F."/>
        </authorList>
    </citation>
    <scope>NUCLEOTIDE SEQUENCE [LARGE SCALE GENOMIC DNA]</scope>
</reference>
<keyword evidence="2" id="KW-1003">Cell membrane</keyword>